<reference evidence="1 2" key="1">
    <citation type="submission" date="2022-10" db="EMBL/GenBank/DDBJ databases">
        <title>The complete genomes of actinobacterial strains from the NBC collection.</title>
        <authorList>
            <person name="Joergensen T.S."/>
            <person name="Alvarez Arevalo M."/>
            <person name="Sterndorff E.B."/>
            <person name="Faurdal D."/>
            <person name="Vuksanovic O."/>
            <person name="Mourched A.-S."/>
            <person name="Charusanti P."/>
            <person name="Shaw S."/>
            <person name="Blin K."/>
            <person name="Weber T."/>
        </authorList>
    </citation>
    <scope>NUCLEOTIDE SEQUENCE [LARGE SCALE GENOMIC DNA]</scope>
    <source>
        <strain evidence="1 2">NBC 01809</strain>
    </source>
</reference>
<dbReference type="Proteomes" id="UP001334804">
    <property type="component" value="Chromosome"/>
</dbReference>
<evidence type="ECO:0000313" key="2">
    <source>
        <dbReference type="Proteomes" id="UP001334804"/>
    </source>
</evidence>
<accession>A0ABZ1EK01</accession>
<organism evidence="1 2">
    <name type="scientific">Micromonospora peucetia</name>
    <dbReference type="NCBI Taxonomy" id="47871"/>
    <lineage>
        <taxon>Bacteria</taxon>
        <taxon>Bacillati</taxon>
        <taxon>Actinomycetota</taxon>
        <taxon>Actinomycetes</taxon>
        <taxon>Micromonosporales</taxon>
        <taxon>Micromonosporaceae</taxon>
        <taxon>Micromonospora</taxon>
    </lineage>
</organism>
<proteinExistence type="predicted"/>
<evidence type="ECO:0000313" key="1">
    <source>
        <dbReference type="EMBL" id="WSA34550.1"/>
    </source>
</evidence>
<protein>
    <recommendedName>
        <fullName evidence="3">Phage major tail protein, phi13 family</fullName>
    </recommendedName>
</protein>
<name>A0ABZ1EK01_9ACTN</name>
<dbReference type="InterPro" id="IPR058154">
    <property type="entry name" value="Bxb1_TTP-like"/>
</dbReference>
<dbReference type="Pfam" id="PF25681">
    <property type="entry name" value="Phage_TTP_17"/>
    <property type="match status" value="1"/>
</dbReference>
<dbReference type="EMBL" id="CP109071">
    <property type="protein sequence ID" value="WSA34550.1"/>
    <property type="molecule type" value="Genomic_DNA"/>
</dbReference>
<dbReference type="RefSeq" id="WP_326564556.1">
    <property type="nucleotide sequence ID" value="NZ_CP109071.1"/>
</dbReference>
<evidence type="ECO:0008006" key="3">
    <source>
        <dbReference type="Google" id="ProtNLM"/>
    </source>
</evidence>
<keyword evidence="2" id="KW-1185">Reference proteome</keyword>
<gene>
    <name evidence="1" type="ORF">OIE14_11150</name>
</gene>
<sequence length="197" mass="20872">MAAPTIQPGQIKTGPGRILYAPLGTAIPTFTAAASKITGTWTTWVEVGATEEGLTYTESTDTSDITVAESLYPVRTVTTGKSSRVAFTMSHVSDVNWKLAMNGGTITTSGTGVTKLNTYVPPLVGQEVRVMLGFLSLDEDEALIWPQVFNVGSVETGRGSFDAKHGLPVEFAAELPDPAVMTTPYKRWTSGSLAQGV</sequence>